<gene>
    <name evidence="1" type="ORF">Rhal01_02039</name>
</gene>
<dbReference type="PROSITE" id="PS51257">
    <property type="entry name" value="PROKAR_LIPOPROTEIN"/>
    <property type="match status" value="1"/>
</dbReference>
<organism evidence="1 2">
    <name type="scientific">Rubritalea halochordaticola</name>
    <dbReference type="NCBI Taxonomy" id="714537"/>
    <lineage>
        <taxon>Bacteria</taxon>
        <taxon>Pseudomonadati</taxon>
        <taxon>Verrucomicrobiota</taxon>
        <taxon>Verrucomicrobiia</taxon>
        <taxon>Verrucomicrobiales</taxon>
        <taxon>Rubritaleaceae</taxon>
        <taxon>Rubritalea</taxon>
    </lineage>
</organism>
<name>A0ABP9V2P3_9BACT</name>
<proteinExistence type="predicted"/>
<keyword evidence="2" id="KW-1185">Reference proteome</keyword>
<accession>A0ABP9V2P3</accession>
<evidence type="ECO:0000313" key="1">
    <source>
        <dbReference type="EMBL" id="GAA5495859.1"/>
    </source>
</evidence>
<evidence type="ECO:0000313" key="2">
    <source>
        <dbReference type="Proteomes" id="UP001424741"/>
    </source>
</evidence>
<reference evidence="1 2" key="1">
    <citation type="submission" date="2024-02" db="EMBL/GenBank/DDBJ databases">
        <title>Rubritalea halochordaticola NBRC 107102.</title>
        <authorList>
            <person name="Ichikawa N."/>
            <person name="Katano-Makiyama Y."/>
            <person name="Hidaka K."/>
        </authorList>
    </citation>
    <scope>NUCLEOTIDE SEQUENCE [LARGE SCALE GENOMIC DNA]</scope>
    <source>
        <strain evidence="1 2">NBRC 107102</strain>
    </source>
</reference>
<protein>
    <submittedName>
        <fullName evidence="1">Uncharacterized protein</fullName>
    </submittedName>
</protein>
<dbReference type="RefSeq" id="WP_346188598.1">
    <property type="nucleotide sequence ID" value="NZ_BAABRL010000006.1"/>
</dbReference>
<dbReference type="EMBL" id="BAABRL010000006">
    <property type="protein sequence ID" value="GAA5495859.1"/>
    <property type="molecule type" value="Genomic_DNA"/>
</dbReference>
<dbReference type="Proteomes" id="UP001424741">
    <property type="component" value="Unassembled WGS sequence"/>
</dbReference>
<comment type="caution">
    <text evidence="1">The sequence shown here is derived from an EMBL/GenBank/DDBJ whole genome shotgun (WGS) entry which is preliminary data.</text>
</comment>
<sequence>MTGHLKTVSLFIGLLLVCSCDSKHPEEGKASAEAAAQDKVAACPYSEVWIMRGWQGHMGVVIALKEETKTFDYWFYSDVGNREKYPASGSYTKTETSLLLKPSSDSHFYSTEWTFTELDGMKMLASNSDLKNKRDNGRWLRSVDPEKFWQYLGDNPFMLQLAPELEK</sequence>